<dbReference type="KEGG" id="eao:BD94_2244"/>
<dbReference type="STRING" id="1338011.BD94_2244"/>
<proteinExistence type="predicted"/>
<dbReference type="HOGENOM" id="CLU_2449942_0_0_10"/>
<feature type="region of interest" description="Disordered" evidence="1">
    <location>
        <begin position="38"/>
        <end position="64"/>
    </location>
</feature>
<reference evidence="3 4" key="1">
    <citation type="journal article" date="2013" name="Lancet">
        <title>First case of E anophelis outbreak in an intensive-care unit.</title>
        <authorList>
            <person name="Teo J."/>
            <person name="Tan S.Y."/>
            <person name="Tay M."/>
            <person name="Ding Y."/>
            <person name="Kjelleberg S."/>
            <person name="Givskov M."/>
            <person name="Lin R.T."/>
            <person name="Yang L."/>
        </authorList>
    </citation>
    <scope>NUCLEOTIDE SEQUENCE [LARGE SCALE GENOMIC DNA]</scope>
    <source>
        <strain evidence="3 4">NUHP1</strain>
    </source>
</reference>
<dbReference type="EMBL" id="CP007547">
    <property type="protein sequence ID" value="AIL46019.1"/>
    <property type="molecule type" value="Genomic_DNA"/>
</dbReference>
<evidence type="ECO:0000313" key="3">
    <source>
        <dbReference type="EMBL" id="AIL46019.1"/>
    </source>
</evidence>
<accession>A0A077EIK5</accession>
<evidence type="ECO:0000313" key="4">
    <source>
        <dbReference type="Proteomes" id="UP000028933"/>
    </source>
</evidence>
<keyword evidence="2" id="KW-0732">Signal</keyword>
<evidence type="ECO:0008006" key="5">
    <source>
        <dbReference type="Google" id="ProtNLM"/>
    </source>
</evidence>
<evidence type="ECO:0000256" key="1">
    <source>
        <dbReference type="SAM" id="MobiDB-lite"/>
    </source>
</evidence>
<protein>
    <recommendedName>
        <fullName evidence="5">Lipoprotein</fullName>
    </recommendedName>
</protein>
<name>A0A077EIK5_9FLAO</name>
<dbReference type="eggNOG" id="ENOG503112Y">
    <property type="taxonomic scope" value="Bacteria"/>
</dbReference>
<dbReference type="Proteomes" id="UP000028933">
    <property type="component" value="Chromosome"/>
</dbReference>
<organism evidence="3 4">
    <name type="scientific">Elizabethkingia anophelis NUHP1</name>
    <dbReference type="NCBI Taxonomy" id="1338011"/>
    <lineage>
        <taxon>Bacteria</taxon>
        <taxon>Pseudomonadati</taxon>
        <taxon>Bacteroidota</taxon>
        <taxon>Flavobacteriia</taxon>
        <taxon>Flavobacteriales</taxon>
        <taxon>Weeksellaceae</taxon>
        <taxon>Elizabethkingia</taxon>
    </lineage>
</organism>
<feature type="signal peptide" evidence="2">
    <location>
        <begin position="1"/>
        <end position="21"/>
    </location>
</feature>
<gene>
    <name evidence="3" type="ORF">BD94_2244</name>
</gene>
<dbReference type="RefSeq" id="WP_009088528.1">
    <property type="nucleotide sequence ID" value="NZ_CP007547.1"/>
</dbReference>
<evidence type="ECO:0000256" key="2">
    <source>
        <dbReference type="SAM" id="SignalP"/>
    </source>
</evidence>
<sequence>MKKYILSAVAIVAIASCSAPQGGNKNTVKLTNDVERYSDHMEPSETEPNFAPSQAEKPAMTDSTKVAKTAEVKAVKDSATAKPAAEAKK</sequence>
<dbReference type="GeneID" id="56683320"/>
<dbReference type="AlphaFoldDB" id="A0A077EIK5"/>
<feature type="chain" id="PRO_5001718062" description="Lipoprotein" evidence="2">
    <location>
        <begin position="22"/>
        <end position="89"/>
    </location>
</feature>
<dbReference type="PROSITE" id="PS51257">
    <property type="entry name" value="PROKAR_LIPOPROTEIN"/>
    <property type="match status" value="1"/>
</dbReference>